<evidence type="ECO:0000313" key="2">
    <source>
        <dbReference type="EMBL" id="THV01058.1"/>
    </source>
</evidence>
<accession>A0A4S8MEL6</accession>
<dbReference type="EMBL" id="ML179095">
    <property type="protein sequence ID" value="THV01058.1"/>
    <property type="molecule type" value="Genomic_DNA"/>
</dbReference>
<dbReference type="Proteomes" id="UP000297245">
    <property type="component" value="Unassembled WGS sequence"/>
</dbReference>
<feature type="compositionally biased region" description="Acidic residues" evidence="1">
    <location>
        <begin position="375"/>
        <end position="384"/>
    </location>
</feature>
<evidence type="ECO:0000256" key="1">
    <source>
        <dbReference type="SAM" id="MobiDB-lite"/>
    </source>
</evidence>
<name>A0A4S8MEL6_DENBC</name>
<feature type="compositionally biased region" description="Gly residues" evidence="1">
    <location>
        <begin position="387"/>
        <end position="397"/>
    </location>
</feature>
<organism evidence="2 3">
    <name type="scientific">Dendrothele bispora (strain CBS 962.96)</name>
    <dbReference type="NCBI Taxonomy" id="1314807"/>
    <lineage>
        <taxon>Eukaryota</taxon>
        <taxon>Fungi</taxon>
        <taxon>Dikarya</taxon>
        <taxon>Basidiomycota</taxon>
        <taxon>Agaricomycotina</taxon>
        <taxon>Agaricomycetes</taxon>
        <taxon>Agaricomycetidae</taxon>
        <taxon>Agaricales</taxon>
        <taxon>Agaricales incertae sedis</taxon>
        <taxon>Dendrothele</taxon>
    </lineage>
</organism>
<evidence type="ECO:0000313" key="3">
    <source>
        <dbReference type="Proteomes" id="UP000297245"/>
    </source>
</evidence>
<reference evidence="2 3" key="1">
    <citation type="journal article" date="2019" name="Nat. Ecol. Evol.">
        <title>Megaphylogeny resolves global patterns of mushroom evolution.</title>
        <authorList>
            <person name="Varga T."/>
            <person name="Krizsan K."/>
            <person name="Foldi C."/>
            <person name="Dima B."/>
            <person name="Sanchez-Garcia M."/>
            <person name="Sanchez-Ramirez S."/>
            <person name="Szollosi G.J."/>
            <person name="Szarkandi J.G."/>
            <person name="Papp V."/>
            <person name="Albert L."/>
            <person name="Andreopoulos W."/>
            <person name="Angelini C."/>
            <person name="Antonin V."/>
            <person name="Barry K.W."/>
            <person name="Bougher N.L."/>
            <person name="Buchanan P."/>
            <person name="Buyck B."/>
            <person name="Bense V."/>
            <person name="Catcheside P."/>
            <person name="Chovatia M."/>
            <person name="Cooper J."/>
            <person name="Damon W."/>
            <person name="Desjardin D."/>
            <person name="Finy P."/>
            <person name="Geml J."/>
            <person name="Haridas S."/>
            <person name="Hughes K."/>
            <person name="Justo A."/>
            <person name="Karasinski D."/>
            <person name="Kautmanova I."/>
            <person name="Kiss B."/>
            <person name="Kocsube S."/>
            <person name="Kotiranta H."/>
            <person name="LaButti K.M."/>
            <person name="Lechner B.E."/>
            <person name="Liimatainen K."/>
            <person name="Lipzen A."/>
            <person name="Lukacs Z."/>
            <person name="Mihaltcheva S."/>
            <person name="Morgado L.N."/>
            <person name="Niskanen T."/>
            <person name="Noordeloos M.E."/>
            <person name="Ohm R.A."/>
            <person name="Ortiz-Santana B."/>
            <person name="Ovrebo C."/>
            <person name="Racz N."/>
            <person name="Riley R."/>
            <person name="Savchenko A."/>
            <person name="Shiryaev A."/>
            <person name="Soop K."/>
            <person name="Spirin V."/>
            <person name="Szebenyi C."/>
            <person name="Tomsovsky M."/>
            <person name="Tulloss R.E."/>
            <person name="Uehling J."/>
            <person name="Grigoriev I.V."/>
            <person name="Vagvolgyi C."/>
            <person name="Papp T."/>
            <person name="Martin F.M."/>
            <person name="Miettinen O."/>
            <person name="Hibbett D.S."/>
            <person name="Nagy L.G."/>
        </authorList>
    </citation>
    <scope>NUCLEOTIDE SEQUENCE [LARGE SCALE GENOMIC DNA]</scope>
    <source>
        <strain evidence="2 3">CBS 962.96</strain>
    </source>
</reference>
<keyword evidence="3" id="KW-1185">Reference proteome</keyword>
<proteinExistence type="predicted"/>
<dbReference type="OrthoDB" id="3050604at2759"/>
<gene>
    <name evidence="2" type="ORF">K435DRAFT_793658</name>
</gene>
<sequence length="397" mass="42997">MSVLFKQIQSSEESSSTSSSLADSHQLSAGFLSSFPSNNSSNDSLGSFDFSGPSASHLDSLGFGNSTTSLSTAFSPAQLGVRSSQATVSDLKIKGNLHGEYAANLDSFCAASTEERQLMTAAWTLELLMKIDNATKTQSAAMSEKLQKDAREYAFLVLLSWKLSSYSGKVSDAVIQSMCDTGIRDVPPENETALLKELGTLISEKLTGDKCTIKKKIYDSLSPTSKHRNLALLTKAIIGQSHNVPLTVELYVRVAFLRSVAVAVKSQPTYLASKDRFWEEVDIALLDIRNVKDTEKITSMFIQLYQNDVNTFGAPENSGLKTAPALAHQKTIDICATDVATPSKVIRQWESRLKDHNDGTDRLNGNGKRRRIDSEVQDEEEEEVSGATGGSGGSSDA</sequence>
<dbReference type="AlphaFoldDB" id="A0A4S8MEL6"/>
<feature type="region of interest" description="Disordered" evidence="1">
    <location>
        <begin position="353"/>
        <end position="397"/>
    </location>
</feature>
<protein>
    <submittedName>
        <fullName evidence="2">Uncharacterized protein</fullName>
    </submittedName>
</protein>